<dbReference type="EMBL" id="LBWR01000001">
    <property type="protein sequence ID" value="KKR13062.1"/>
    <property type="molecule type" value="Genomic_DNA"/>
</dbReference>
<evidence type="ECO:0000313" key="2">
    <source>
        <dbReference type="Proteomes" id="UP000034665"/>
    </source>
</evidence>
<reference evidence="1 2" key="1">
    <citation type="journal article" date="2015" name="Nature">
        <title>rRNA introns, odd ribosomes, and small enigmatic genomes across a large radiation of phyla.</title>
        <authorList>
            <person name="Brown C.T."/>
            <person name="Hug L.A."/>
            <person name="Thomas B.C."/>
            <person name="Sharon I."/>
            <person name="Castelle C.J."/>
            <person name="Singh A."/>
            <person name="Wilkins M.J."/>
            <person name="Williams K.H."/>
            <person name="Banfield J.F."/>
        </authorList>
    </citation>
    <scope>NUCLEOTIDE SEQUENCE [LARGE SCALE GENOMIC DNA]</scope>
</reference>
<gene>
    <name evidence="1" type="ORF">UT41_C0001G0606</name>
</gene>
<dbReference type="STRING" id="1619013.UT41_C0001G0606"/>
<protein>
    <submittedName>
        <fullName evidence="1">Uncharacterized protein</fullName>
    </submittedName>
</protein>
<dbReference type="AlphaFoldDB" id="A0A0G0RHB7"/>
<proteinExistence type="predicted"/>
<accession>A0A0G0RHB7</accession>
<evidence type="ECO:0000313" key="1">
    <source>
        <dbReference type="EMBL" id="KKR13062.1"/>
    </source>
</evidence>
<name>A0A0G0RHB7_9BACT</name>
<sequence length="43" mass="4771">MEKPKMEEGYAGAEGEKRSFIGVSLSSKDLYLLAKAMNEAFED</sequence>
<dbReference type="Proteomes" id="UP000034665">
    <property type="component" value="Unassembled WGS sequence"/>
</dbReference>
<organism evidence="1 2">
    <name type="scientific">Candidatus Wolfebacteria bacterium GW2011_GWC2_39_22</name>
    <dbReference type="NCBI Taxonomy" id="1619013"/>
    <lineage>
        <taxon>Bacteria</taxon>
        <taxon>Candidatus Wolfeibacteriota</taxon>
    </lineage>
</organism>
<comment type="caution">
    <text evidence="1">The sequence shown here is derived from an EMBL/GenBank/DDBJ whole genome shotgun (WGS) entry which is preliminary data.</text>
</comment>